<dbReference type="RefSeq" id="WP_067419370.1">
    <property type="nucleotide sequence ID" value="NZ_LNTY01000051.1"/>
</dbReference>
<dbReference type="Proteomes" id="UP000070529">
    <property type="component" value="Unassembled WGS sequence"/>
</dbReference>
<dbReference type="InterPro" id="IPR027417">
    <property type="entry name" value="P-loop_NTPase"/>
</dbReference>
<evidence type="ECO:0000256" key="1">
    <source>
        <dbReference type="PIRSR" id="PIRSR007531-1"/>
    </source>
</evidence>
<proteinExistence type="predicted"/>
<evidence type="ECO:0000256" key="2">
    <source>
        <dbReference type="PIRSR" id="PIRSR007531-2"/>
    </source>
</evidence>
<evidence type="ECO:0000313" key="4">
    <source>
        <dbReference type="Proteomes" id="UP000070529"/>
    </source>
</evidence>
<keyword evidence="3" id="KW-0808">Transferase</keyword>
<dbReference type="GO" id="GO:0005524">
    <property type="term" value="F:ATP binding"/>
    <property type="evidence" value="ECO:0007669"/>
    <property type="project" value="InterPro"/>
</dbReference>
<feature type="active site" evidence="1">
    <location>
        <position position="37"/>
    </location>
</feature>
<dbReference type="STRING" id="294935.ATN88_22280"/>
<dbReference type="Pfam" id="PF07931">
    <property type="entry name" value="CPT"/>
    <property type="match status" value="1"/>
</dbReference>
<dbReference type="Gene3D" id="3.40.50.300">
    <property type="entry name" value="P-loop containing nucleotide triphosphate hydrolases"/>
    <property type="match status" value="1"/>
</dbReference>
<dbReference type="GO" id="GO:0016740">
    <property type="term" value="F:transferase activity"/>
    <property type="evidence" value="ECO:0007669"/>
    <property type="project" value="UniProtKB-KW"/>
</dbReference>
<dbReference type="InterPro" id="IPR012853">
    <property type="entry name" value="CPT"/>
</dbReference>
<dbReference type="OrthoDB" id="1493892at2"/>
<dbReference type="EMBL" id="LNTY01000051">
    <property type="protein sequence ID" value="KXF80475.1"/>
    <property type="molecule type" value="Genomic_DNA"/>
</dbReference>
<evidence type="ECO:0000313" key="3">
    <source>
        <dbReference type="EMBL" id="KXF80475.1"/>
    </source>
</evidence>
<comment type="caution">
    <text evidence="3">The sequence shown here is derived from an EMBL/GenBank/DDBJ whole genome shotgun (WGS) entry which is preliminary data.</text>
</comment>
<dbReference type="SUPFAM" id="SSF52540">
    <property type="entry name" value="P-loop containing nucleoside triphosphate hydrolases"/>
    <property type="match status" value="1"/>
</dbReference>
<organism evidence="3 4">
    <name type="scientific">Enterovibrio coralii</name>
    <dbReference type="NCBI Taxonomy" id="294935"/>
    <lineage>
        <taxon>Bacteria</taxon>
        <taxon>Pseudomonadati</taxon>
        <taxon>Pseudomonadota</taxon>
        <taxon>Gammaproteobacteria</taxon>
        <taxon>Vibrionales</taxon>
        <taxon>Vibrionaceae</taxon>
        <taxon>Enterovibrio</taxon>
    </lineage>
</organism>
<keyword evidence="4" id="KW-1185">Reference proteome</keyword>
<dbReference type="PIRSF" id="PIRSF007531">
    <property type="entry name" value="CPT"/>
    <property type="match status" value="1"/>
</dbReference>
<name>A0A135I4X0_9GAMM</name>
<sequence>MLPQIIVLNGTGSAGKTSLAKELIEMLKVQYLNFSIDSVLYALPTSDLQKMMEGKAITRDGYHYPTLVEGYHQAARGLAKTGCNLVLDNAWGIDREKLDMLDSLEGFEVCLVGVKCHLVVASLREKERGDRAIGLAESEYNLVHQHLRYDVEIDTTQQTPEAAAKQLFNYLNTKPALTGAKESRAILRAHCRTNVA</sequence>
<accession>A0A135I4X0</accession>
<dbReference type="AlphaFoldDB" id="A0A135I4X0"/>
<feature type="binding site" evidence="2">
    <location>
        <begin position="10"/>
        <end position="17"/>
    </location>
    <ligand>
        <name>ATP</name>
        <dbReference type="ChEBI" id="CHEBI:30616"/>
    </ligand>
</feature>
<protein>
    <submittedName>
        <fullName evidence="3">Chloramphenicol phosphotransferase</fullName>
    </submittedName>
</protein>
<gene>
    <name evidence="3" type="ORF">ATN88_22280</name>
</gene>
<reference evidence="3 4" key="1">
    <citation type="submission" date="2015-11" db="EMBL/GenBank/DDBJ databases">
        <title>Genomic Taxonomy of the Vibrionaceae.</title>
        <authorList>
            <person name="Gomez-Gil B."/>
            <person name="Enciso-Ibarra J."/>
        </authorList>
    </citation>
    <scope>NUCLEOTIDE SEQUENCE [LARGE SCALE GENOMIC DNA]</scope>
    <source>
        <strain evidence="3 4">CAIM 912</strain>
    </source>
</reference>